<evidence type="ECO:0000259" key="10">
    <source>
        <dbReference type="PROSITE" id="PS50222"/>
    </source>
</evidence>
<evidence type="ECO:0000256" key="5">
    <source>
        <dbReference type="ARBA" id="ARBA00022737"/>
    </source>
</evidence>
<proteinExistence type="inferred from homology"/>
<feature type="domain" description="EF-hand" evidence="10">
    <location>
        <begin position="260"/>
        <end position="295"/>
    </location>
</feature>
<evidence type="ECO:0000256" key="7">
    <source>
        <dbReference type="ARBA" id="ARBA00023212"/>
    </source>
</evidence>
<evidence type="ECO:0000256" key="4">
    <source>
        <dbReference type="ARBA" id="ARBA00022723"/>
    </source>
</evidence>
<dbReference type="PROSITE" id="PS00018">
    <property type="entry name" value="EF_HAND_1"/>
    <property type="match status" value="2"/>
</dbReference>
<keyword evidence="12" id="KW-1185">Reference proteome</keyword>
<dbReference type="Proteomes" id="UP000785679">
    <property type="component" value="Unassembled WGS sequence"/>
</dbReference>
<evidence type="ECO:0000256" key="2">
    <source>
        <dbReference type="ARBA" id="ARBA00005253"/>
    </source>
</evidence>
<evidence type="ECO:0000256" key="1">
    <source>
        <dbReference type="ARBA" id="ARBA00004245"/>
    </source>
</evidence>
<dbReference type="Pfam" id="PF13499">
    <property type="entry name" value="EF-hand_7"/>
    <property type="match status" value="1"/>
</dbReference>
<dbReference type="InterPro" id="IPR052591">
    <property type="entry name" value="CML21-like"/>
</dbReference>
<protein>
    <recommendedName>
        <fullName evidence="10">EF-hand domain-containing protein</fullName>
    </recommendedName>
</protein>
<evidence type="ECO:0000256" key="9">
    <source>
        <dbReference type="SAM" id="MobiDB-lite"/>
    </source>
</evidence>
<reference evidence="11" key="1">
    <citation type="submission" date="2019-06" db="EMBL/GenBank/DDBJ databases">
        <authorList>
            <person name="Zheng W."/>
        </authorList>
    </citation>
    <scope>NUCLEOTIDE SEQUENCE</scope>
    <source>
        <strain evidence="11">QDHG01</strain>
    </source>
</reference>
<dbReference type="PROSITE" id="PS50222">
    <property type="entry name" value="EF_HAND_2"/>
    <property type="match status" value="2"/>
</dbReference>
<keyword evidence="6" id="KW-0106">Calcium</keyword>
<dbReference type="AlphaFoldDB" id="A0A8J8SWD8"/>
<feature type="region of interest" description="Disordered" evidence="9">
    <location>
        <begin position="1"/>
        <end position="27"/>
    </location>
</feature>
<comment type="subcellular location">
    <subcellularLocation>
        <location evidence="1">Cytoplasm</location>
        <location evidence="1">Cytoskeleton</location>
    </subcellularLocation>
</comment>
<keyword evidence="3" id="KW-0963">Cytoplasm</keyword>
<dbReference type="GO" id="GO:0005856">
    <property type="term" value="C:cytoskeleton"/>
    <property type="evidence" value="ECO:0007669"/>
    <property type="project" value="UniProtKB-SubCell"/>
</dbReference>
<organism evidence="11 12">
    <name type="scientific">Halteria grandinella</name>
    <dbReference type="NCBI Taxonomy" id="5974"/>
    <lineage>
        <taxon>Eukaryota</taxon>
        <taxon>Sar</taxon>
        <taxon>Alveolata</taxon>
        <taxon>Ciliophora</taxon>
        <taxon>Intramacronucleata</taxon>
        <taxon>Spirotrichea</taxon>
        <taxon>Stichotrichia</taxon>
        <taxon>Sporadotrichida</taxon>
        <taxon>Halteriidae</taxon>
        <taxon>Halteria</taxon>
    </lineage>
</organism>
<evidence type="ECO:0000313" key="11">
    <source>
        <dbReference type="EMBL" id="TNV72771.1"/>
    </source>
</evidence>
<comment type="function">
    <text evidence="8">Plays a fundamental role in microtubule organizing center structure and function. Component of the infraciliary lattice (ICL) and the ciliary basal bodies.</text>
</comment>
<dbReference type="Gene3D" id="1.10.238.10">
    <property type="entry name" value="EF-hand"/>
    <property type="match status" value="1"/>
</dbReference>
<feature type="domain" description="EF-hand" evidence="10">
    <location>
        <begin position="224"/>
        <end position="259"/>
    </location>
</feature>
<sequence length="382" mass="43387">MQSNRYPNGGGNQFTLRGSIPAQQQPPLKPSDHIHMLWSHFKTSSSTNLPPLLNKRSTNQETVYDHIYHKQMTGRSYLPASSLRASYQTIINPVANAKLHKRFDSVNVRQSQKMGQMSASLLGENSYASSLARSKAILREYSSHNYKSTAAGTSKQTLDEVHVIDDPNDNTEGEGTVEREQGQILTRAERKKEYFMKIHQLNDKRRRQWLIKHGKGHVLDFHDDQIRKLKECFNSLDADGSGSIGIEELEDPLIGLGFAETRQEVQDMIDSVDDDRSGQIEFEEFLSIIKGSNASDKTAKINKFFKDMTTGKLASEGISFSMFVNKMRRDYLKDAIMGDDPSKREFGEKILKNVQKQFQQQNLSKPRFDHGYNLSSSVQTTD</sequence>
<name>A0A8J8SWD8_HALGN</name>
<dbReference type="SUPFAM" id="SSF47473">
    <property type="entry name" value="EF-hand"/>
    <property type="match status" value="1"/>
</dbReference>
<evidence type="ECO:0000256" key="8">
    <source>
        <dbReference type="ARBA" id="ARBA00025692"/>
    </source>
</evidence>
<dbReference type="FunFam" id="1.10.238.10:FF:000178">
    <property type="entry name" value="Calmodulin-2 A"/>
    <property type="match status" value="1"/>
</dbReference>
<dbReference type="InterPro" id="IPR018247">
    <property type="entry name" value="EF_Hand_1_Ca_BS"/>
</dbReference>
<keyword evidence="7" id="KW-0206">Cytoskeleton</keyword>
<dbReference type="InterPro" id="IPR002048">
    <property type="entry name" value="EF_hand_dom"/>
</dbReference>
<gene>
    <name evidence="11" type="ORF">FGO68_gene9717</name>
</gene>
<keyword evidence="4" id="KW-0479">Metal-binding</keyword>
<keyword evidence="5" id="KW-0677">Repeat</keyword>
<accession>A0A8J8SWD8</accession>
<feature type="compositionally biased region" description="Polar residues" evidence="9">
    <location>
        <begin position="13"/>
        <end position="26"/>
    </location>
</feature>
<dbReference type="GO" id="GO:0005509">
    <property type="term" value="F:calcium ion binding"/>
    <property type="evidence" value="ECO:0007669"/>
    <property type="project" value="InterPro"/>
</dbReference>
<dbReference type="EMBL" id="RRYP01021030">
    <property type="protein sequence ID" value="TNV72771.1"/>
    <property type="molecule type" value="Genomic_DNA"/>
</dbReference>
<dbReference type="InterPro" id="IPR011992">
    <property type="entry name" value="EF-hand-dom_pair"/>
</dbReference>
<dbReference type="SMART" id="SM00054">
    <property type="entry name" value="EFh"/>
    <property type="match status" value="2"/>
</dbReference>
<dbReference type="CDD" id="cd00051">
    <property type="entry name" value="EFh"/>
    <property type="match status" value="1"/>
</dbReference>
<evidence type="ECO:0000256" key="6">
    <source>
        <dbReference type="ARBA" id="ARBA00022837"/>
    </source>
</evidence>
<dbReference type="OrthoDB" id="443458at2759"/>
<comment type="caution">
    <text evidence="11">The sequence shown here is derived from an EMBL/GenBank/DDBJ whole genome shotgun (WGS) entry which is preliminary data.</text>
</comment>
<evidence type="ECO:0000313" key="12">
    <source>
        <dbReference type="Proteomes" id="UP000785679"/>
    </source>
</evidence>
<evidence type="ECO:0000256" key="3">
    <source>
        <dbReference type="ARBA" id="ARBA00022490"/>
    </source>
</evidence>
<dbReference type="PANTHER" id="PTHR23064">
    <property type="entry name" value="TROPONIN"/>
    <property type="match status" value="1"/>
</dbReference>
<comment type="similarity">
    <text evidence="2">Belongs to the centrin family.</text>
</comment>